<evidence type="ECO:0008006" key="4">
    <source>
        <dbReference type="Google" id="ProtNLM"/>
    </source>
</evidence>
<dbReference type="GO" id="GO:0043683">
    <property type="term" value="P:type IV pilus assembly"/>
    <property type="evidence" value="ECO:0007669"/>
    <property type="project" value="InterPro"/>
</dbReference>
<keyword evidence="1" id="KW-0472">Membrane</keyword>
<dbReference type="AlphaFoldDB" id="A0A848G6W4"/>
<evidence type="ECO:0000256" key="1">
    <source>
        <dbReference type="SAM" id="Phobius"/>
    </source>
</evidence>
<dbReference type="InterPro" id="IPR012902">
    <property type="entry name" value="N_methyl_site"/>
</dbReference>
<keyword evidence="3" id="KW-1185">Reference proteome</keyword>
<organism evidence="2 3">
    <name type="scientific">Zoogloea dura</name>
    <dbReference type="NCBI Taxonomy" id="2728840"/>
    <lineage>
        <taxon>Bacteria</taxon>
        <taxon>Pseudomonadati</taxon>
        <taxon>Pseudomonadota</taxon>
        <taxon>Betaproteobacteria</taxon>
        <taxon>Rhodocyclales</taxon>
        <taxon>Zoogloeaceae</taxon>
        <taxon>Zoogloea</taxon>
    </lineage>
</organism>
<evidence type="ECO:0000313" key="2">
    <source>
        <dbReference type="EMBL" id="NML27089.1"/>
    </source>
</evidence>
<dbReference type="InterPro" id="IPR032092">
    <property type="entry name" value="PilW"/>
</dbReference>
<accession>A0A848G6W4</accession>
<dbReference type="RefSeq" id="WP_169146628.1">
    <property type="nucleotide sequence ID" value="NZ_JABBGA010000012.1"/>
</dbReference>
<dbReference type="EMBL" id="JABBGA010000012">
    <property type="protein sequence ID" value="NML27089.1"/>
    <property type="molecule type" value="Genomic_DNA"/>
</dbReference>
<dbReference type="Pfam" id="PF16074">
    <property type="entry name" value="PilW"/>
    <property type="match status" value="1"/>
</dbReference>
<proteinExistence type="predicted"/>
<reference evidence="2 3" key="1">
    <citation type="submission" date="2020-04" db="EMBL/GenBank/DDBJ databases">
        <title>Zoogloea sp. G-4-1-14 isolated from soil.</title>
        <authorList>
            <person name="Dahal R.H."/>
        </authorList>
    </citation>
    <scope>NUCLEOTIDE SEQUENCE [LARGE SCALE GENOMIC DNA]</scope>
    <source>
        <strain evidence="2 3">G-4-1-14</strain>
    </source>
</reference>
<gene>
    <name evidence="2" type="ORF">HHL15_15150</name>
</gene>
<keyword evidence="1" id="KW-0812">Transmembrane</keyword>
<sequence>MKTARCDQAGVSLVEVMVGLIIGLIASLVVMRSFSASENFRRNVNGSADATQTTALVGARLNMLIEDAGAGLVQGRHIWGCRVMATRNGVALLPVPTLPEPFARFPGVLRVMPVGVLDGGDGADVLLVISANSGSGNRDIPFDSNGRVLTVSNPNGVGLLKPSDKVDDLFLAVPQDVAGDPADCQVVQAAAGAGGGAALVDATLGLRVMPSIAQSASAAAYTAIPLNMESTSYGALAVVGGVSSVFHLGREAAPVFSLVTVNAYAELVEHDLLQRRSLQSFGENIVLVKARYGLDNGIGGSANDNVIDQWVSPGEAGWTLAELMNGKEATEQKIDQIKAIRVGLVVRSAQVVSSEARLTRITLFDDLSGTRRVVRDLSVDEQRYAYQVFDWVIPLRNMKSTPKS</sequence>
<dbReference type="Pfam" id="PF07963">
    <property type="entry name" value="N_methyl"/>
    <property type="match status" value="1"/>
</dbReference>
<dbReference type="PROSITE" id="PS00409">
    <property type="entry name" value="PROKAR_NTER_METHYL"/>
    <property type="match status" value="1"/>
</dbReference>
<feature type="transmembrane region" description="Helical" evidence="1">
    <location>
        <begin position="12"/>
        <end position="34"/>
    </location>
</feature>
<protein>
    <recommendedName>
        <fullName evidence="4">Prepilin-type N-terminal cleavage/methylation domain-containing protein</fullName>
    </recommendedName>
</protein>
<evidence type="ECO:0000313" key="3">
    <source>
        <dbReference type="Proteomes" id="UP000580043"/>
    </source>
</evidence>
<name>A0A848G6W4_9RHOO</name>
<comment type="caution">
    <text evidence="2">The sequence shown here is derived from an EMBL/GenBank/DDBJ whole genome shotgun (WGS) entry which is preliminary data.</text>
</comment>
<keyword evidence="1" id="KW-1133">Transmembrane helix</keyword>
<dbReference type="Proteomes" id="UP000580043">
    <property type="component" value="Unassembled WGS sequence"/>
</dbReference>